<organism evidence="2">
    <name type="scientific">Capitella teleta</name>
    <name type="common">Polychaete worm</name>
    <dbReference type="NCBI Taxonomy" id="283909"/>
    <lineage>
        <taxon>Eukaryota</taxon>
        <taxon>Metazoa</taxon>
        <taxon>Spiralia</taxon>
        <taxon>Lophotrochozoa</taxon>
        <taxon>Annelida</taxon>
        <taxon>Polychaeta</taxon>
        <taxon>Sedentaria</taxon>
        <taxon>Scolecida</taxon>
        <taxon>Capitellidae</taxon>
        <taxon>Capitella</taxon>
    </lineage>
</organism>
<gene>
    <name evidence="2" type="ORF">CAPTEDRAFT_162704</name>
</gene>
<dbReference type="Pfam" id="PF06966">
    <property type="entry name" value="DUF1295"/>
    <property type="match status" value="1"/>
</dbReference>
<feature type="transmembrane region" description="Helical" evidence="1">
    <location>
        <begin position="12"/>
        <end position="28"/>
    </location>
</feature>
<dbReference type="OrthoDB" id="67965at2759"/>
<dbReference type="PROSITE" id="PS50244">
    <property type="entry name" value="S5A_REDUCTASE"/>
    <property type="match status" value="1"/>
</dbReference>
<dbReference type="Proteomes" id="UP000014760">
    <property type="component" value="Unassembled WGS sequence"/>
</dbReference>
<reference evidence="2 4" key="2">
    <citation type="journal article" date="2013" name="Nature">
        <title>Insights into bilaterian evolution from three spiralian genomes.</title>
        <authorList>
            <person name="Simakov O."/>
            <person name="Marletaz F."/>
            <person name="Cho S.J."/>
            <person name="Edsinger-Gonzales E."/>
            <person name="Havlak P."/>
            <person name="Hellsten U."/>
            <person name="Kuo D.H."/>
            <person name="Larsson T."/>
            <person name="Lv J."/>
            <person name="Arendt D."/>
            <person name="Savage R."/>
            <person name="Osoegawa K."/>
            <person name="de Jong P."/>
            <person name="Grimwood J."/>
            <person name="Chapman J.A."/>
            <person name="Shapiro H."/>
            <person name="Aerts A."/>
            <person name="Otillar R.P."/>
            <person name="Terry A.Y."/>
            <person name="Boore J.L."/>
            <person name="Grigoriev I.V."/>
            <person name="Lindberg D.R."/>
            <person name="Seaver E.C."/>
            <person name="Weisblat D.A."/>
            <person name="Putnam N.H."/>
            <person name="Rokhsar D.S."/>
        </authorList>
    </citation>
    <scope>NUCLEOTIDE SEQUENCE</scope>
    <source>
        <strain evidence="2 4">I ESC-2004</strain>
    </source>
</reference>
<protein>
    <submittedName>
        <fullName evidence="2 3">Uncharacterized protein</fullName>
    </submittedName>
</protein>
<dbReference type="OMA" id="VWWGIFI"/>
<dbReference type="HOGENOM" id="CLU_043418_1_1_1"/>
<evidence type="ECO:0000313" key="4">
    <source>
        <dbReference type="Proteomes" id="UP000014760"/>
    </source>
</evidence>
<evidence type="ECO:0000256" key="1">
    <source>
        <dbReference type="SAM" id="Phobius"/>
    </source>
</evidence>
<evidence type="ECO:0000313" key="3">
    <source>
        <dbReference type="EnsemblMetazoa" id="CapteP162704"/>
    </source>
</evidence>
<feature type="transmembrane region" description="Helical" evidence="1">
    <location>
        <begin position="146"/>
        <end position="165"/>
    </location>
</feature>
<dbReference type="PANTHER" id="PTHR32251">
    <property type="entry name" value="3-OXO-5-ALPHA-STEROID 4-DEHYDROGENASE"/>
    <property type="match status" value="1"/>
</dbReference>
<feature type="transmembrane region" description="Helical" evidence="1">
    <location>
        <begin position="40"/>
        <end position="59"/>
    </location>
</feature>
<dbReference type="AlphaFoldDB" id="R7TJ61"/>
<feature type="transmembrane region" description="Helical" evidence="1">
    <location>
        <begin position="105"/>
        <end position="126"/>
    </location>
</feature>
<proteinExistence type="predicted"/>
<sequence>MIVFSWDENNLLICAIVTIVMQFFFYIITCTCKFDKVTDFAGGTNFVILALLTFFLGGAYSGRQILVTVLVCAWGARISGYLLFRIIKTGTDDRFDDKRNSPLRLAGFWTFQAFWVFVVSLGVIFINAPGNAENIIINNKSSLMTPWDIVGVILFGLGLLCETVADFQKYFFRSNPDNHGKFCNTGLWSVSRHPNYFGEIVLWWGIFAIGCSVFTSGQWTAVLSPLFTMTILLFLSGLPLLEKNSDGRHGSKLEYRDYKDSVPILIPFCPPLFRKFPAFLKAVFCCEWPLYNHLSQEEEEAISGKESSEYQTFDASGSYRA</sequence>
<dbReference type="EMBL" id="KB309625">
    <property type="protein sequence ID" value="ELT93744.1"/>
    <property type="molecule type" value="Genomic_DNA"/>
</dbReference>
<feature type="transmembrane region" description="Helical" evidence="1">
    <location>
        <begin position="65"/>
        <end position="84"/>
    </location>
</feature>
<dbReference type="GO" id="GO:0016020">
    <property type="term" value="C:membrane"/>
    <property type="evidence" value="ECO:0007669"/>
    <property type="project" value="TreeGrafter"/>
</dbReference>
<reference evidence="4" key="1">
    <citation type="submission" date="2012-12" db="EMBL/GenBank/DDBJ databases">
        <authorList>
            <person name="Hellsten U."/>
            <person name="Grimwood J."/>
            <person name="Chapman J.A."/>
            <person name="Shapiro H."/>
            <person name="Aerts A."/>
            <person name="Otillar R.P."/>
            <person name="Terry A.Y."/>
            <person name="Boore J.L."/>
            <person name="Simakov O."/>
            <person name="Marletaz F."/>
            <person name="Cho S.-J."/>
            <person name="Edsinger-Gonzales E."/>
            <person name="Havlak P."/>
            <person name="Kuo D.-H."/>
            <person name="Larsson T."/>
            <person name="Lv J."/>
            <person name="Arendt D."/>
            <person name="Savage R."/>
            <person name="Osoegawa K."/>
            <person name="de Jong P."/>
            <person name="Lindberg D.R."/>
            <person name="Seaver E.C."/>
            <person name="Weisblat D.A."/>
            <person name="Putnam N.H."/>
            <person name="Grigoriev I.V."/>
            <person name="Rokhsar D.S."/>
        </authorList>
    </citation>
    <scope>NUCLEOTIDE SEQUENCE</scope>
    <source>
        <strain evidence="4">I ESC-2004</strain>
    </source>
</reference>
<dbReference type="EnsemblMetazoa" id="CapteT162704">
    <property type="protein sequence ID" value="CapteP162704"/>
    <property type="gene ID" value="CapteG162704"/>
</dbReference>
<reference evidence="3" key="3">
    <citation type="submission" date="2015-06" db="UniProtKB">
        <authorList>
            <consortium name="EnsemblMetazoa"/>
        </authorList>
    </citation>
    <scope>IDENTIFICATION</scope>
</reference>
<evidence type="ECO:0000313" key="2">
    <source>
        <dbReference type="EMBL" id="ELT93744.1"/>
    </source>
</evidence>
<dbReference type="FunCoup" id="R7TJ61">
    <property type="interactions" value="54"/>
</dbReference>
<dbReference type="Gene3D" id="1.20.120.1630">
    <property type="match status" value="1"/>
</dbReference>
<name>R7TJ61_CAPTE</name>
<dbReference type="InterPro" id="IPR010721">
    <property type="entry name" value="UstE-like"/>
</dbReference>
<keyword evidence="4" id="KW-1185">Reference proteome</keyword>
<keyword evidence="1" id="KW-1133">Transmembrane helix</keyword>
<keyword evidence="1" id="KW-0472">Membrane</keyword>
<keyword evidence="1" id="KW-0812">Transmembrane</keyword>
<dbReference type="PANTHER" id="PTHR32251:SF15">
    <property type="entry name" value="3-OXO-5-ALPHA-STEROID 4-DEHYDROGENASE (DUF1295)"/>
    <property type="match status" value="1"/>
</dbReference>
<feature type="transmembrane region" description="Helical" evidence="1">
    <location>
        <begin position="196"/>
        <end position="215"/>
    </location>
</feature>
<dbReference type="EMBL" id="AMQN01012590">
    <property type="status" value="NOT_ANNOTATED_CDS"/>
    <property type="molecule type" value="Genomic_DNA"/>
</dbReference>
<accession>R7TJ61</accession>